<dbReference type="AlphaFoldDB" id="A0A2P2N9L8"/>
<protein>
    <submittedName>
        <fullName evidence="1">Uncharacterized protein</fullName>
    </submittedName>
</protein>
<proteinExistence type="predicted"/>
<organism evidence="1">
    <name type="scientific">Rhizophora mucronata</name>
    <name type="common">Asiatic mangrove</name>
    <dbReference type="NCBI Taxonomy" id="61149"/>
    <lineage>
        <taxon>Eukaryota</taxon>
        <taxon>Viridiplantae</taxon>
        <taxon>Streptophyta</taxon>
        <taxon>Embryophyta</taxon>
        <taxon>Tracheophyta</taxon>
        <taxon>Spermatophyta</taxon>
        <taxon>Magnoliopsida</taxon>
        <taxon>eudicotyledons</taxon>
        <taxon>Gunneridae</taxon>
        <taxon>Pentapetalae</taxon>
        <taxon>rosids</taxon>
        <taxon>fabids</taxon>
        <taxon>Malpighiales</taxon>
        <taxon>Rhizophoraceae</taxon>
        <taxon>Rhizophora</taxon>
    </lineage>
</organism>
<accession>A0A2P2N9L8</accession>
<reference evidence="1" key="1">
    <citation type="submission" date="2018-02" db="EMBL/GenBank/DDBJ databases">
        <title>Rhizophora mucronata_Transcriptome.</title>
        <authorList>
            <person name="Meera S.P."/>
            <person name="Sreeshan A."/>
            <person name="Augustine A."/>
        </authorList>
    </citation>
    <scope>NUCLEOTIDE SEQUENCE</scope>
    <source>
        <tissue evidence="1">Leaf</tissue>
    </source>
</reference>
<dbReference type="EMBL" id="GGEC01058693">
    <property type="protein sequence ID" value="MBX39177.1"/>
    <property type="molecule type" value="Transcribed_RNA"/>
</dbReference>
<name>A0A2P2N9L8_RHIMU</name>
<evidence type="ECO:0000313" key="1">
    <source>
        <dbReference type="EMBL" id="MBX39177.1"/>
    </source>
</evidence>
<sequence>MHLTITSKLVPEIHSNTKNGIANHVTTFFYGPYAKILPRVIIKEYITKKAV</sequence>